<reference evidence="1" key="1">
    <citation type="journal article" date="2014" name="Int. J. Syst. Evol. Microbiol.">
        <title>Complete genome sequence of Corynebacterium casei LMG S-19264T (=DSM 44701T), isolated from a smear-ripened cheese.</title>
        <authorList>
            <consortium name="US DOE Joint Genome Institute (JGI-PGF)"/>
            <person name="Walter F."/>
            <person name="Albersmeier A."/>
            <person name="Kalinowski J."/>
            <person name="Ruckert C."/>
        </authorList>
    </citation>
    <scope>NUCLEOTIDE SEQUENCE</scope>
    <source>
        <strain evidence="1">NBRC 112290</strain>
    </source>
</reference>
<dbReference type="AlphaFoldDB" id="A0AA37UWI9"/>
<keyword evidence="2" id="KW-1185">Reference proteome</keyword>
<evidence type="ECO:0000313" key="1">
    <source>
        <dbReference type="EMBL" id="GMA30367.1"/>
    </source>
</evidence>
<protein>
    <recommendedName>
        <fullName evidence="3">DUF559 domain-containing protein</fullName>
    </recommendedName>
</protein>
<gene>
    <name evidence="1" type="ORF">GCM10025875_03590</name>
</gene>
<proteinExistence type="predicted"/>
<evidence type="ECO:0000313" key="2">
    <source>
        <dbReference type="Proteomes" id="UP001157161"/>
    </source>
</evidence>
<accession>A0AA37UWI9</accession>
<evidence type="ECO:0008006" key="3">
    <source>
        <dbReference type="Google" id="ProtNLM"/>
    </source>
</evidence>
<comment type="caution">
    <text evidence="1">The sequence shown here is derived from an EMBL/GenBank/DDBJ whole genome shotgun (WGS) entry which is preliminary data.</text>
</comment>
<dbReference type="Proteomes" id="UP001157161">
    <property type="component" value="Unassembled WGS sequence"/>
</dbReference>
<sequence length="92" mass="10517">MPPDDLQRVVHDADGRFVARCDMVWELGGGRLLIIEMDGGHHRRAGRVRIDNRRDRDLVALGYIVYHLGWEHLGGQIPGIVRRELGRAGRLR</sequence>
<dbReference type="EMBL" id="BSUM01000001">
    <property type="protein sequence ID" value="GMA30367.1"/>
    <property type="molecule type" value="Genomic_DNA"/>
</dbReference>
<dbReference type="RefSeq" id="WP_284248983.1">
    <property type="nucleotide sequence ID" value="NZ_BSUM01000001.1"/>
</dbReference>
<reference evidence="1" key="2">
    <citation type="submission" date="2023-02" db="EMBL/GenBank/DDBJ databases">
        <authorList>
            <person name="Sun Q."/>
            <person name="Mori K."/>
        </authorList>
    </citation>
    <scope>NUCLEOTIDE SEQUENCE</scope>
    <source>
        <strain evidence="1">NBRC 112290</strain>
    </source>
</reference>
<organism evidence="1 2">
    <name type="scientific">Litorihabitans aurantiacus</name>
    <dbReference type="NCBI Taxonomy" id="1930061"/>
    <lineage>
        <taxon>Bacteria</taxon>
        <taxon>Bacillati</taxon>
        <taxon>Actinomycetota</taxon>
        <taxon>Actinomycetes</taxon>
        <taxon>Micrococcales</taxon>
        <taxon>Beutenbergiaceae</taxon>
        <taxon>Litorihabitans</taxon>
    </lineage>
</organism>
<name>A0AA37UWI9_9MICO</name>